<gene>
    <name evidence="14" type="ORF">CSA60_01125</name>
</gene>
<evidence type="ECO:0000256" key="9">
    <source>
        <dbReference type="ARBA" id="ARBA00022833"/>
    </source>
</evidence>
<dbReference type="PANTHER" id="PTHR30417">
    <property type="entry name" value="N-ACETYLMURAMOYL-L-ALANINE AMIDASE AMID"/>
    <property type="match status" value="1"/>
</dbReference>
<dbReference type="EMBL" id="PDSH01000009">
    <property type="protein sequence ID" value="PIE25293.1"/>
    <property type="molecule type" value="Genomic_DNA"/>
</dbReference>
<comment type="similarity">
    <text evidence="4">Belongs to the N-acetylmuramoyl-L-alanine amidase 2 family.</text>
</comment>
<evidence type="ECO:0000256" key="6">
    <source>
        <dbReference type="ARBA" id="ARBA00022490"/>
    </source>
</evidence>
<evidence type="ECO:0000313" key="15">
    <source>
        <dbReference type="Proteomes" id="UP000243469"/>
    </source>
</evidence>
<dbReference type="NCBIfam" id="NF008758">
    <property type="entry name" value="PRK11789.1"/>
    <property type="match status" value="1"/>
</dbReference>
<evidence type="ECO:0000259" key="13">
    <source>
        <dbReference type="SMART" id="SM00644"/>
    </source>
</evidence>
<dbReference type="Gene3D" id="3.40.80.10">
    <property type="entry name" value="Peptidoglycan recognition protein-like"/>
    <property type="match status" value="1"/>
</dbReference>
<dbReference type="GO" id="GO:0009253">
    <property type="term" value="P:peptidoglycan catabolic process"/>
    <property type="evidence" value="ECO:0007669"/>
    <property type="project" value="InterPro"/>
</dbReference>
<dbReference type="InterPro" id="IPR002502">
    <property type="entry name" value="Amidase_domain"/>
</dbReference>
<dbReference type="PANTHER" id="PTHR30417:SF4">
    <property type="entry name" value="1,6-ANHYDRO-N-ACETYLMURAMYL-L-ALANINE AMIDASE AMPD"/>
    <property type="match status" value="1"/>
</dbReference>
<reference evidence="14 15" key="1">
    <citation type="submission" date="2017-10" db="EMBL/GenBank/DDBJ databases">
        <title>Novel microbial diversity and functional potential in the marine mammal oral microbiome.</title>
        <authorList>
            <person name="Dudek N.K."/>
            <person name="Sun C.L."/>
            <person name="Burstein D."/>
            <person name="Kantor R.S."/>
            <person name="Aliaga Goltsman D.S."/>
            <person name="Bik E.M."/>
            <person name="Thomas B.C."/>
            <person name="Banfield J.F."/>
            <person name="Relman D.A."/>
        </authorList>
    </citation>
    <scope>NUCLEOTIDE SEQUENCE [LARGE SCALE GENOMIC DNA]</scope>
    <source>
        <strain evidence="14">DOLJORAL78_47_21</strain>
    </source>
</reference>
<dbReference type="Proteomes" id="UP000243469">
    <property type="component" value="Unassembled WGS sequence"/>
</dbReference>
<keyword evidence="7" id="KW-0479">Metal-binding</keyword>
<comment type="catalytic activity">
    <reaction evidence="1">
        <text>Hydrolyzes the link between N-acetylmuramoyl residues and L-amino acid residues in certain cell-wall glycopeptides.</text>
        <dbReference type="EC" id="3.5.1.28"/>
    </reaction>
</comment>
<sequence>MKNKAQQSWLTDVTVVPSPNCNARPDPQDISLLVIHNISLPPNQYGGGYVQKFFQNELPVADHPFFTEIKDLQVSAHFLIERDGAVTQFVPLQKRAWHAGVSCFEGRSGCNDFSIGIELEGSDREAFTDLQYSALIRLTRKIQQQCPGITHERITGHSDIAPGRKTDPGPYFDWDRYLSALAGRG</sequence>
<feature type="domain" description="N-acetylmuramoyl-L-alanine amidase" evidence="13">
    <location>
        <begin position="18"/>
        <end position="169"/>
    </location>
</feature>
<dbReference type="GO" id="GO:0005737">
    <property type="term" value="C:cytoplasm"/>
    <property type="evidence" value="ECO:0007669"/>
    <property type="project" value="UniProtKB-SubCell"/>
</dbReference>
<dbReference type="InterPro" id="IPR036505">
    <property type="entry name" value="Amidase/PGRP_sf"/>
</dbReference>
<keyword evidence="6" id="KW-0963">Cytoplasm</keyword>
<dbReference type="GO" id="GO:0009254">
    <property type="term" value="P:peptidoglycan turnover"/>
    <property type="evidence" value="ECO:0007669"/>
    <property type="project" value="TreeGrafter"/>
</dbReference>
<dbReference type="GO" id="GO:0046872">
    <property type="term" value="F:metal ion binding"/>
    <property type="evidence" value="ECO:0007669"/>
    <property type="project" value="UniProtKB-KW"/>
</dbReference>
<comment type="cofactor">
    <cofactor evidence="2">
        <name>Zn(2+)</name>
        <dbReference type="ChEBI" id="CHEBI:29105"/>
    </cofactor>
</comment>
<dbReference type="AlphaFoldDB" id="A0A2G6JPF2"/>
<dbReference type="InterPro" id="IPR051206">
    <property type="entry name" value="NAMLAA_amidase_2"/>
</dbReference>
<protein>
    <recommendedName>
        <fullName evidence="11">1,6-anhydro-N-acetylmuramyl-L-alanine amidase AmpD</fullName>
        <ecNumber evidence="5">3.5.1.28</ecNumber>
    </recommendedName>
    <alternativeName>
        <fullName evidence="12">N-acetylmuramoyl-L-alanine amidase</fullName>
    </alternativeName>
</protein>
<dbReference type="CDD" id="cd06583">
    <property type="entry name" value="PGRP"/>
    <property type="match status" value="1"/>
</dbReference>
<evidence type="ECO:0000256" key="10">
    <source>
        <dbReference type="ARBA" id="ARBA00023316"/>
    </source>
</evidence>
<evidence type="ECO:0000256" key="3">
    <source>
        <dbReference type="ARBA" id="ARBA00004496"/>
    </source>
</evidence>
<dbReference type="Pfam" id="PF01510">
    <property type="entry name" value="Amidase_2"/>
    <property type="match status" value="1"/>
</dbReference>
<comment type="subcellular location">
    <subcellularLocation>
        <location evidence="3">Cytoplasm</location>
    </subcellularLocation>
</comment>
<evidence type="ECO:0000256" key="2">
    <source>
        <dbReference type="ARBA" id="ARBA00001947"/>
    </source>
</evidence>
<organism evidence="14 15">
    <name type="scientific">Neptuniibacter caesariensis</name>
    <dbReference type="NCBI Taxonomy" id="207954"/>
    <lineage>
        <taxon>Bacteria</taxon>
        <taxon>Pseudomonadati</taxon>
        <taxon>Pseudomonadota</taxon>
        <taxon>Gammaproteobacteria</taxon>
        <taxon>Oceanospirillales</taxon>
        <taxon>Oceanospirillaceae</taxon>
        <taxon>Neptuniibacter</taxon>
    </lineage>
</organism>
<dbReference type="SUPFAM" id="SSF55846">
    <property type="entry name" value="N-acetylmuramoyl-L-alanine amidase-like"/>
    <property type="match status" value="1"/>
</dbReference>
<accession>A0A2G6JPF2</accession>
<evidence type="ECO:0000256" key="5">
    <source>
        <dbReference type="ARBA" id="ARBA00011901"/>
    </source>
</evidence>
<evidence type="ECO:0000256" key="4">
    <source>
        <dbReference type="ARBA" id="ARBA00007553"/>
    </source>
</evidence>
<evidence type="ECO:0000256" key="1">
    <source>
        <dbReference type="ARBA" id="ARBA00001561"/>
    </source>
</evidence>
<evidence type="ECO:0000256" key="7">
    <source>
        <dbReference type="ARBA" id="ARBA00022723"/>
    </source>
</evidence>
<name>A0A2G6JPF2_NEPCE</name>
<evidence type="ECO:0000313" key="14">
    <source>
        <dbReference type="EMBL" id="PIE25293.1"/>
    </source>
</evidence>
<keyword evidence="10" id="KW-0961">Cell wall biogenesis/degradation</keyword>
<evidence type="ECO:0000256" key="12">
    <source>
        <dbReference type="ARBA" id="ARBA00042615"/>
    </source>
</evidence>
<proteinExistence type="inferred from homology"/>
<dbReference type="GO" id="GO:0008745">
    <property type="term" value="F:N-acetylmuramoyl-L-alanine amidase activity"/>
    <property type="evidence" value="ECO:0007669"/>
    <property type="project" value="UniProtKB-EC"/>
</dbReference>
<dbReference type="GO" id="GO:0071555">
    <property type="term" value="P:cell wall organization"/>
    <property type="evidence" value="ECO:0007669"/>
    <property type="project" value="UniProtKB-KW"/>
</dbReference>
<dbReference type="SMART" id="SM00644">
    <property type="entry name" value="Ami_2"/>
    <property type="match status" value="1"/>
</dbReference>
<keyword evidence="8" id="KW-0378">Hydrolase</keyword>
<dbReference type="EC" id="3.5.1.28" evidence="5"/>
<evidence type="ECO:0000256" key="8">
    <source>
        <dbReference type="ARBA" id="ARBA00022801"/>
    </source>
</evidence>
<keyword evidence="9" id="KW-0862">Zinc</keyword>
<comment type="caution">
    <text evidence="14">The sequence shown here is derived from an EMBL/GenBank/DDBJ whole genome shotgun (WGS) entry which is preliminary data.</text>
</comment>
<evidence type="ECO:0000256" key="11">
    <source>
        <dbReference type="ARBA" id="ARBA00039257"/>
    </source>
</evidence>